<dbReference type="EMBL" id="CP014639">
    <property type="protein sequence ID" value="ANH78257.1"/>
    <property type="molecule type" value="Genomic_DNA"/>
</dbReference>
<feature type="region of interest" description="Disordered" evidence="1">
    <location>
        <begin position="575"/>
        <end position="606"/>
    </location>
</feature>
<feature type="compositionally biased region" description="Acidic residues" evidence="1">
    <location>
        <begin position="553"/>
        <end position="562"/>
    </location>
</feature>
<dbReference type="PATRIC" id="fig|1806891.3.peg.82"/>
<feature type="region of interest" description="Disordered" evidence="1">
    <location>
        <begin position="334"/>
        <end position="361"/>
    </location>
</feature>
<feature type="compositionally biased region" description="Polar residues" evidence="1">
    <location>
        <begin position="132"/>
        <end position="142"/>
    </location>
</feature>
<gene>
    <name evidence="2" type="ORF">Cs308_0086</name>
</gene>
<evidence type="ECO:0000256" key="1">
    <source>
        <dbReference type="SAM" id="MobiDB-lite"/>
    </source>
</evidence>
<feature type="region of interest" description="Disordered" evidence="1">
    <location>
        <begin position="90"/>
        <end position="145"/>
    </location>
</feature>
<sequence>MASGIGPGGPRRTQDVPYPEGEDNPQLEEETGLLGTHGISKGKGNSLAAKRSGGIFDRIRSGVQRVLDLSSGEGSNKAAEVRHSFSTIFKEEIAEQSKQTPQGTTEIETSGEEEKEEETGRTSPTESDPLEGTSTFSSQAGASHSKMRAFNKKMRAFNKLKHTFNQWTLPTDPPPPDVEPLSSSDLESRLSSLQKMLSDMADSSEEQIELMKLIEITRQQIKESRGETGETADVIAKVYLPDDMGKSQEVLLDTEIIGSLGEMELTSYVTAFSDEDIDSILSAGESAVSKLEDVDEFLYSSVDMINALFPPLVLPEESFEESLVSPSLLEGAEGFAGPEDSGGPSRPSSSQASEVPKASAAPPLSQTQRVWLGVRGLILGFLNLIINFFRNLMARLRLARHAAAEAVRRCIACCSHDTDSVSGEPYPSTTWYVNLEGNDNSQEFSKTEIPGIGGPHEPHTHRDFLSSLGEWFSRESSNYREGAYWIKEDQVEEWQHSSISFIETEQKRDPIVDSQGYSHLRWHGSDGPSVYEEMKPFVRPTPDDHGNSRLQEESMDDESIYEDLNDEPVYEDLDNVKKSQSSSESSSNSTLPTISPSEDPFFSTYTHEDGSRSYVFRIAEPPQPLPSPLVEIPEGFLSEAYALLVALVTTTARDQIMRTPLSSPPPSTPSDYIDVLSELGTTTMILQGPAPSSEEESEV</sequence>
<name>A0A1A9HU70_9CHLA</name>
<organism evidence="2 3">
    <name type="scientific">Candidatus Chlamydia sanziniae</name>
    <dbReference type="NCBI Taxonomy" id="1806891"/>
    <lineage>
        <taxon>Bacteria</taxon>
        <taxon>Pseudomonadati</taxon>
        <taxon>Chlamydiota</taxon>
        <taxon>Chlamydiia</taxon>
        <taxon>Chlamydiales</taxon>
        <taxon>Chlamydiaceae</taxon>
        <taxon>Chlamydia/Chlamydophila group</taxon>
        <taxon>Chlamydia</taxon>
    </lineage>
</organism>
<protein>
    <submittedName>
        <fullName evidence="2">Uncharacterized protein</fullName>
    </submittedName>
</protein>
<dbReference type="Proteomes" id="UP000078162">
    <property type="component" value="Chromosome"/>
</dbReference>
<reference evidence="2 3" key="1">
    <citation type="submission" date="2016-03" db="EMBL/GenBank/DDBJ databases">
        <title>Culture-independent genomics supports pathogen discovery for uncultivable bacteria within the genus Chlamydia.</title>
        <authorList>
            <person name="Taylor-Brown A."/>
            <person name="Bachmann N.L."/>
            <person name="Borel N."/>
            <person name="Polkinghorne A."/>
        </authorList>
    </citation>
    <scope>NUCLEOTIDE SEQUENCE [LARGE SCALE GENOMIC DNA]</scope>
    <source>
        <strain evidence="2 3">2742-308</strain>
    </source>
</reference>
<feature type="region of interest" description="Disordered" evidence="1">
    <location>
        <begin position="1"/>
        <end position="60"/>
    </location>
</feature>
<feature type="compositionally biased region" description="Acidic residues" evidence="1">
    <location>
        <begin position="20"/>
        <end position="31"/>
    </location>
</feature>
<evidence type="ECO:0000313" key="2">
    <source>
        <dbReference type="EMBL" id="ANH78257.1"/>
    </source>
</evidence>
<accession>A0A1A9HU70</accession>
<feature type="region of interest" description="Disordered" evidence="1">
    <location>
        <begin position="165"/>
        <end position="184"/>
    </location>
</feature>
<dbReference type="AlphaFoldDB" id="A0A1A9HU70"/>
<keyword evidence="3" id="KW-1185">Reference proteome</keyword>
<feature type="compositionally biased region" description="Low complexity" evidence="1">
    <location>
        <begin position="579"/>
        <end position="597"/>
    </location>
</feature>
<feature type="region of interest" description="Disordered" evidence="1">
    <location>
        <begin position="531"/>
        <end position="562"/>
    </location>
</feature>
<dbReference type="RefSeq" id="WP_066481278.1">
    <property type="nucleotide sequence ID" value="NZ_CP014639.1"/>
</dbReference>
<feature type="compositionally biased region" description="Basic and acidic residues" evidence="1">
    <location>
        <begin position="532"/>
        <end position="552"/>
    </location>
</feature>
<proteinExistence type="predicted"/>
<evidence type="ECO:0000313" key="3">
    <source>
        <dbReference type="Proteomes" id="UP000078162"/>
    </source>
</evidence>
<dbReference type="KEGG" id="csaz:Cs308_0086"/>